<dbReference type="SUPFAM" id="SSF54862">
    <property type="entry name" value="4Fe-4S ferredoxins"/>
    <property type="match status" value="1"/>
</dbReference>
<feature type="domain" description="4Fe-4S ferredoxin-type" evidence="4">
    <location>
        <begin position="33"/>
        <end position="63"/>
    </location>
</feature>
<keyword evidence="1" id="KW-0479">Metal-binding</keyword>
<protein>
    <submittedName>
        <fullName evidence="5">2-oxoglutarate ferredoxin oxidoreductase subunit delta</fullName>
    </submittedName>
</protein>
<dbReference type="Pfam" id="PF13237">
    <property type="entry name" value="Fer4_10"/>
    <property type="match status" value="1"/>
</dbReference>
<accession>A0A1I3EX31</accession>
<dbReference type="InterPro" id="IPR017896">
    <property type="entry name" value="4Fe4S_Fe-S-bd"/>
</dbReference>
<dbReference type="RefSeq" id="WP_075443570.1">
    <property type="nucleotide sequence ID" value="NZ_FOQK01000012.1"/>
</dbReference>
<organism evidence="5 6">
    <name type="scientific">Selenomonas ruminantium</name>
    <dbReference type="NCBI Taxonomy" id="971"/>
    <lineage>
        <taxon>Bacteria</taxon>
        <taxon>Bacillati</taxon>
        <taxon>Bacillota</taxon>
        <taxon>Negativicutes</taxon>
        <taxon>Selenomonadales</taxon>
        <taxon>Selenomonadaceae</taxon>
        <taxon>Selenomonas</taxon>
    </lineage>
</organism>
<evidence type="ECO:0000256" key="1">
    <source>
        <dbReference type="ARBA" id="ARBA00022723"/>
    </source>
</evidence>
<evidence type="ECO:0000313" key="6">
    <source>
        <dbReference type="Proteomes" id="UP000183639"/>
    </source>
</evidence>
<feature type="domain" description="4Fe-4S ferredoxin-type" evidence="4">
    <location>
        <begin position="3"/>
        <end position="32"/>
    </location>
</feature>
<evidence type="ECO:0000259" key="4">
    <source>
        <dbReference type="PROSITE" id="PS51379"/>
    </source>
</evidence>
<dbReference type="Gene3D" id="3.30.70.20">
    <property type="match status" value="1"/>
</dbReference>
<name>A0A1I3EX31_SELRU</name>
<gene>
    <name evidence="5" type="ORF">SAMN04487861_1123</name>
</gene>
<proteinExistence type="predicted"/>
<dbReference type="PROSITE" id="PS51379">
    <property type="entry name" value="4FE4S_FER_2"/>
    <property type="match status" value="2"/>
</dbReference>
<evidence type="ECO:0000313" key="5">
    <source>
        <dbReference type="EMBL" id="SFI03549.1"/>
    </source>
</evidence>
<sequence>MKSEITIKMARCKGCGICVAFCPKQVLALDELGKVQVANGDACIACGQCELRCPDYAIFVDRGAEA</sequence>
<dbReference type="EMBL" id="FOQK01000012">
    <property type="protein sequence ID" value="SFI03549.1"/>
    <property type="molecule type" value="Genomic_DNA"/>
</dbReference>
<dbReference type="GO" id="GO:0051536">
    <property type="term" value="F:iron-sulfur cluster binding"/>
    <property type="evidence" value="ECO:0007669"/>
    <property type="project" value="UniProtKB-KW"/>
</dbReference>
<dbReference type="PANTHER" id="PTHR43122">
    <property type="entry name" value="FERREDOXIN SUBUNIT OF PYRUVATE:FLAVODOXIN OXIDOREDUCTASE-RELATED"/>
    <property type="match status" value="1"/>
</dbReference>
<evidence type="ECO:0000256" key="3">
    <source>
        <dbReference type="ARBA" id="ARBA00023014"/>
    </source>
</evidence>
<dbReference type="PANTHER" id="PTHR43122:SF1">
    <property type="entry name" value="IRON-SULFUR-BINDING PROTEIN"/>
    <property type="match status" value="1"/>
</dbReference>
<dbReference type="Proteomes" id="UP000183639">
    <property type="component" value="Unassembled WGS sequence"/>
</dbReference>
<keyword evidence="2" id="KW-0408">Iron</keyword>
<keyword evidence="3" id="KW-0411">Iron-sulfur</keyword>
<dbReference type="AlphaFoldDB" id="A0A1I3EX31"/>
<dbReference type="GO" id="GO:0046872">
    <property type="term" value="F:metal ion binding"/>
    <property type="evidence" value="ECO:0007669"/>
    <property type="project" value="UniProtKB-KW"/>
</dbReference>
<dbReference type="OrthoDB" id="9804603at2"/>
<evidence type="ECO:0000256" key="2">
    <source>
        <dbReference type="ARBA" id="ARBA00023004"/>
    </source>
</evidence>
<dbReference type="InterPro" id="IPR017900">
    <property type="entry name" value="4Fe4S_Fe_S_CS"/>
</dbReference>
<dbReference type="PROSITE" id="PS00198">
    <property type="entry name" value="4FE4S_FER_1"/>
    <property type="match status" value="1"/>
</dbReference>
<reference evidence="5 6" key="1">
    <citation type="submission" date="2016-10" db="EMBL/GenBank/DDBJ databases">
        <authorList>
            <person name="de Groot N.N."/>
        </authorList>
    </citation>
    <scope>NUCLEOTIDE SEQUENCE [LARGE SCALE GENOMIC DNA]</scope>
    <source>
        <strain evidence="5 6">Z108</strain>
    </source>
</reference>